<evidence type="ECO:0000313" key="8">
    <source>
        <dbReference type="Proteomes" id="UP001364617"/>
    </source>
</evidence>
<organism evidence="7 8">
    <name type="scientific">Phoxinus phoxinus</name>
    <name type="common">Eurasian minnow</name>
    <dbReference type="NCBI Taxonomy" id="58324"/>
    <lineage>
        <taxon>Eukaryota</taxon>
        <taxon>Metazoa</taxon>
        <taxon>Chordata</taxon>
        <taxon>Craniata</taxon>
        <taxon>Vertebrata</taxon>
        <taxon>Euteleostomi</taxon>
        <taxon>Actinopterygii</taxon>
        <taxon>Neopterygii</taxon>
        <taxon>Teleostei</taxon>
        <taxon>Ostariophysi</taxon>
        <taxon>Cypriniformes</taxon>
        <taxon>Leuciscidae</taxon>
        <taxon>Phoxininae</taxon>
        <taxon>Phoxinus</taxon>
    </lineage>
</organism>
<evidence type="ECO:0000256" key="2">
    <source>
        <dbReference type="ARBA" id="ARBA00022679"/>
    </source>
</evidence>
<dbReference type="GO" id="GO:0004623">
    <property type="term" value="F:phospholipase A2 activity"/>
    <property type="evidence" value="ECO:0007669"/>
    <property type="project" value="TreeGrafter"/>
</dbReference>
<evidence type="ECO:0000256" key="3">
    <source>
        <dbReference type="ARBA" id="ARBA00022801"/>
    </source>
</evidence>
<keyword evidence="8" id="KW-1185">Reference proteome</keyword>
<keyword evidence="3" id="KW-0378">Hydrolase</keyword>
<dbReference type="GO" id="GO:0070292">
    <property type="term" value="P:N-acylphosphatidylethanolamine metabolic process"/>
    <property type="evidence" value="ECO:0007669"/>
    <property type="project" value="TreeGrafter"/>
</dbReference>
<reference evidence="7 8" key="1">
    <citation type="submission" date="2024-02" db="EMBL/GenBank/DDBJ databases">
        <title>Chromosome-level genome assembly of the Eurasian Minnow (Phoxinus phoxinus).</title>
        <authorList>
            <person name="Oriowo T.O."/>
            <person name="Martin S."/>
            <person name="Stange M."/>
            <person name="Chrysostomakis Y."/>
            <person name="Brown T."/>
            <person name="Winkler S."/>
            <person name="Kukowka S."/>
            <person name="Myers E.W."/>
            <person name="Bohne A."/>
        </authorList>
    </citation>
    <scope>NUCLEOTIDE SEQUENCE [LARGE SCALE GENOMIC DNA]</scope>
    <source>
        <strain evidence="7">ZFMK-TIS-60720</strain>
        <tissue evidence="7">Whole Organism</tissue>
    </source>
</reference>
<feature type="compositionally biased region" description="Basic and acidic residues" evidence="5">
    <location>
        <begin position="60"/>
        <end position="73"/>
    </location>
</feature>
<dbReference type="InterPro" id="IPR007053">
    <property type="entry name" value="LRAT_dom"/>
</dbReference>
<dbReference type="GO" id="GO:0005737">
    <property type="term" value="C:cytoplasm"/>
    <property type="evidence" value="ECO:0007669"/>
    <property type="project" value="TreeGrafter"/>
</dbReference>
<keyword evidence="4" id="KW-0443">Lipid metabolism</keyword>
<dbReference type="Pfam" id="PF04970">
    <property type="entry name" value="LRAT"/>
    <property type="match status" value="1"/>
</dbReference>
<dbReference type="PANTHER" id="PTHR13943">
    <property type="entry name" value="HRAS-LIKE SUPPRESSOR - RELATED"/>
    <property type="match status" value="1"/>
</dbReference>
<dbReference type="AlphaFoldDB" id="A0AAN9HBN5"/>
<evidence type="ECO:0000259" key="6">
    <source>
        <dbReference type="PROSITE" id="PS51934"/>
    </source>
</evidence>
<dbReference type="GO" id="GO:0008970">
    <property type="term" value="F:phospholipase A1 activity"/>
    <property type="evidence" value="ECO:0007669"/>
    <property type="project" value="TreeGrafter"/>
</dbReference>
<gene>
    <name evidence="7" type="ORF">R3I93_008399</name>
</gene>
<proteinExistence type="inferred from homology"/>
<feature type="region of interest" description="Disordered" evidence="5">
    <location>
        <begin position="42"/>
        <end position="73"/>
    </location>
</feature>
<dbReference type="PANTHER" id="PTHR13943:SF77">
    <property type="entry name" value="LRAT DOMAIN-CONTAINING PROTEIN"/>
    <property type="match status" value="1"/>
</dbReference>
<evidence type="ECO:0000313" key="7">
    <source>
        <dbReference type="EMBL" id="KAK7160717.1"/>
    </source>
</evidence>
<comment type="caution">
    <text evidence="7">The sequence shown here is derived from an EMBL/GenBank/DDBJ whole genome shotgun (WGS) entry which is preliminary data.</text>
</comment>
<comment type="similarity">
    <text evidence="1">Belongs to the H-rev107 family.</text>
</comment>
<dbReference type="Proteomes" id="UP001364617">
    <property type="component" value="Unassembled WGS sequence"/>
</dbReference>
<sequence>MKFGDLIAYSRGLYTHYAVYTGKKDGQDMALEFTGESGLHSKAGATVKEGPLRPGGKVDNSLDKMGHTPQSEEKMRAAVQSFRDGKEVYGLLDNNCEHIATTVRYGKPISVQANTVLSTEKHFTNEMSENMGASFSPRLN</sequence>
<keyword evidence="2" id="KW-0808">Transferase</keyword>
<name>A0AAN9HBN5_9TELE</name>
<dbReference type="GO" id="GO:0016410">
    <property type="term" value="F:N-acyltransferase activity"/>
    <property type="evidence" value="ECO:0007669"/>
    <property type="project" value="TreeGrafter"/>
</dbReference>
<dbReference type="InterPro" id="IPR051496">
    <property type="entry name" value="H-rev107_PLA/AT"/>
</dbReference>
<feature type="domain" description="LRAT" evidence="6">
    <location>
        <begin position="6"/>
        <end position="112"/>
    </location>
</feature>
<evidence type="ECO:0000256" key="5">
    <source>
        <dbReference type="SAM" id="MobiDB-lite"/>
    </source>
</evidence>
<dbReference type="PROSITE" id="PS51934">
    <property type="entry name" value="LRAT"/>
    <property type="match status" value="1"/>
</dbReference>
<protein>
    <recommendedName>
        <fullName evidence="6">LRAT domain-containing protein</fullName>
    </recommendedName>
</protein>
<dbReference type="Gene3D" id="3.90.1720.10">
    <property type="entry name" value="endopeptidase domain like (from Nostoc punctiforme)"/>
    <property type="match status" value="1"/>
</dbReference>
<accession>A0AAN9HBN5</accession>
<evidence type="ECO:0000256" key="1">
    <source>
        <dbReference type="ARBA" id="ARBA00007824"/>
    </source>
</evidence>
<evidence type="ECO:0000256" key="4">
    <source>
        <dbReference type="ARBA" id="ARBA00023098"/>
    </source>
</evidence>
<dbReference type="EMBL" id="JAYKXH010000008">
    <property type="protein sequence ID" value="KAK7160717.1"/>
    <property type="molecule type" value="Genomic_DNA"/>
</dbReference>